<evidence type="ECO:0000313" key="1">
    <source>
        <dbReference type="EMBL" id="GLQ20481.1"/>
    </source>
</evidence>
<organism evidence="1 2">
    <name type="scientific">Algimonas porphyrae</name>
    <dbReference type="NCBI Taxonomy" id="1128113"/>
    <lineage>
        <taxon>Bacteria</taxon>
        <taxon>Pseudomonadati</taxon>
        <taxon>Pseudomonadota</taxon>
        <taxon>Alphaproteobacteria</taxon>
        <taxon>Maricaulales</taxon>
        <taxon>Robiginitomaculaceae</taxon>
        <taxon>Algimonas</taxon>
    </lineage>
</organism>
<protein>
    <submittedName>
        <fullName evidence="1">Uncharacterized protein</fullName>
    </submittedName>
</protein>
<dbReference type="Proteomes" id="UP001161390">
    <property type="component" value="Unassembled WGS sequence"/>
</dbReference>
<proteinExistence type="predicted"/>
<reference evidence="1" key="1">
    <citation type="journal article" date="2014" name="Int. J. Syst. Evol. Microbiol.">
        <title>Complete genome of a new Firmicutes species belonging to the dominant human colonic microbiota ('Ruminococcus bicirculans') reveals two chromosomes and a selective capacity to utilize plant glucans.</title>
        <authorList>
            <consortium name="NISC Comparative Sequencing Program"/>
            <person name="Wegmann U."/>
            <person name="Louis P."/>
            <person name="Goesmann A."/>
            <person name="Henrissat B."/>
            <person name="Duncan S.H."/>
            <person name="Flint H.J."/>
        </authorList>
    </citation>
    <scope>NUCLEOTIDE SEQUENCE</scope>
    <source>
        <strain evidence="1">NBRC 108216</strain>
    </source>
</reference>
<keyword evidence="2" id="KW-1185">Reference proteome</keyword>
<gene>
    <name evidence="1" type="ORF">GCM10007854_14360</name>
</gene>
<accession>A0ABQ5V1L5</accession>
<sequence>MSDHEHETVFELTPEIKNGEVRFYVDVILKRPVSVSELRRMAGTLNLAADQMDEVLKTERSVSEFLDDAVRKVSGR</sequence>
<name>A0ABQ5V1L5_9PROT</name>
<dbReference type="RefSeq" id="WP_284371128.1">
    <property type="nucleotide sequence ID" value="NZ_BSNJ01000003.1"/>
</dbReference>
<comment type="caution">
    <text evidence="1">The sequence shown here is derived from an EMBL/GenBank/DDBJ whole genome shotgun (WGS) entry which is preliminary data.</text>
</comment>
<reference evidence="1" key="2">
    <citation type="submission" date="2023-01" db="EMBL/GenBank/DDBJ databases">
        <title>Draft genome sequence of Algimonas porphyrae strain NBRC 108216.</title>
        <authorList>
            <person name="Sun Q."/>
            <person name="Mori K."/>
        </authorList>
    </citation>
    <scope>NUCLEOTIDE SEQUENCE</scope>
    <source>
        <strain evidence="1">NBRC 108216</strain>
    </source>
</reference>
<evidence type="ECO:0000313" key="2">
    <source>
        <dbReference type="Proteomes" id="UP001161390"/>
    </source>
</evidence>
<dbReference type="EMBL" id="BSNJ01000003">
    <property type="protein sequence ID" value="GLQ20481.1"/>
    <property type="molecule type" value="Genomic_DNA"/>
</dbReference>